<protein>
    <submittedName>
        <fullName evidence="1">Uncharacterized protein</fullName>
    </submittedName>
</protein>
<dbReference type="EMBL" id="JACEFF010000916">
    <property type="protein sequence ID" value="KAH9628334.1"/>
    <property type="molecule type" value="Genomic_DNA"/>
</dbReference>
<organism evidence="1 2">
    <name type="scientific">Spodoptera exigua</name>
    <name type="common">Beet armyworm</name>
    <name type="synonym">Noctua fulgens</name>
    <dbReference type="NCBI Taxonomy" id="7107"/>
    <lineage>
        <taxon>Eukaryota</taxon>
        <taxon>Metazoa</taxon>
        <taxon>Ecdysozoa</taxon>
        <taxon>Arthropoda</taxon>
        <taxon>Hexapoda</taxon>
        <taxon>Insecta</taxon>
        <taxon>Pterygota</taxon>
        <taxon>Neoptera</taxon>
        <taxon>Endopterygota</taxon>
        <taxon>Lepidoptera</taxon>
        <taxon>Glossata</taxon>
        <taxon>Ditrysia</taxon>
        <taxon>Noctuoidea</taxon>
        <taxon>Noctuidae</taxon>
        <taxon>Amphipyrinae</taxon>
        <taxon>Spodoptera</taxon>
    </lineage>
</organism>
<reference evidence="1" key="1">
    <citation type="journal article" date="2021" name="G3 (Bethesda)">
        <title>Genome and transcriptome analysis of the beet armyworm Spodoptera exigua reveals targets for pest control. .</title>
        <authorList>
            <person name="Simon S."/>
            <person name="Breeschoten T."/>
            <person name="Jansen H.J."/>
            <person name="Dirks R.P."/>
            <person name="Schranz M.E."/>
            <person name="Ros V.I.D."/>
        </authorList>
    </citation>
    <scope>NUCLEOTIDE SEQUENCE</scope>
    <source>
        <strain evidence="1">TB_SE_WUR_2020</strain>
    </source>
</reference>
<dbReference type="Proteomes" id="UP000814243">
    <property type="component" value="Unassembled WGS sequence"/>
</dbReference>
<evidence type="ECO:0000313" key="2">
    <source>
        <dbReference type="Proteomes" id="UP000814243"/>
    </source>
</evidence>
<name>A0A922M0Y0_SPOEX</name>
<dbReference type="Pfam" id="PF12259">
    <property type="entry name" value="Baculo_F"/>
    <property type="match status" value="1"/>
</dbReference>
<evidence type="ECO:0000313" key="1">
    <source>
        <dbReference type="EMBL" id="KAH9628334.1"/>
    </source>
</evidence>
<comment type="caution">
    <text evidence="1">The sequence shown here is derived from an EMBL/GenBank/DDBJ whole genome shotgun (WGS) entry which is preliminary data.</text>
</comment>
<dbReference type="AlphaFoldDB" id="A0A922M0Y0"/>
<accession>A0A922M0Y0</accession>
<dbReference type="InterPro" id="IPR022048">
    <property type="entry name" value="Envelope_fusion-like"/>
</dbReference>
<proteinExistence type="predicted"/>
<sequence>MKLILDEWKIVVYYDVKPYWHGTAVFNKFHDHLENICSTLKQKTQCEIIALELRHAFAELEHYNQMLLNPQGRVNMRSKRGLINGVGSIARTLFGVLDDQFAEQYQRDIELIKQNEKHLALLSKNQTSIIEAEYNILRRSEETIEKQYKLFNQHLINLDKITNNLRQEIESQELSIEFLMSAISANSFIEHLRNVQEILLDTVTNIYNGKMNLHLIAPEQLKDELNVISSQLSKVWHSLSTTFKKIFLYHLLQVKAKMTESYLIIDIRMPLISREHYEVYNVIPVPKDKVKKWLPYCPLRKY</sequence>
<gene>
    <name evidence="1" type="ORF">HF086_005784</name>
</gene>